<gene>
    <name evidence="2" type="ORF">SAMN04488121_102297</name>
</gene>
<name>A0A1G7M5S6_CHIFI</name>
<proteinExistence type="predicted"/>
<protein>
    <submittedName>
        <fullName evidence="2">Uncharacterized protein</fullName>
    </submittedName>
</protein>
<feature type="transmembrane region" description="Helical" evidence="1">
    <location>
        <begin position="12"/>
        <end position="35"/>
    </location>
</feature>
<sequence>MKTDKITQQRIVRDALISIVLYALPVLLMLLSFSISGERPWKQHTQTIVKASR</sequence>
<keyword evidence="1" id="KW-0472">Membrane</keyword>
<reference evidence="3" key="1">
    <citation type="submission" date="2016-10" db="EMBL/GenBank/DDBJ databases">
        <authorList>
            <person name="Varghese N."/>
            <person name="Submissions S."/>
        </authorList>
    </citation>
    <scope>NUCLEOTIDE SEQUENCE [LARGE SCALE GENOMIC DNA]</scope>
    <source>
        <strain evidence="3">DSM 527</strain>
    </source>
</reference>
<dbReference type="AlphaFoldDB" id="A0A1G7M5S6"/>
<evidence type="ECO:0000313" key="2">
    <source>
        <dbReference type="EMBL" id="SDF56946.1"/>
    </source>
</evidence>
<keyword evidence="1" id="KW-0812">Transmembrane</keyword>
<dbReference type="EMBL" id="FNBN01000002">
    <property type="protein sequence ID" value="SDF56946.1"/>
    <property type="molecule type" value="Genomic_DNA"/>
</dbReference>
<organism evidence="2 3">
    <name type="scientific">Chitinophaga filiformis</name>
    <name type="common">Myxococcus filiformis</name>
    <name type="synonym">Flexibacter filiformis</name>
    <dbReference type="NCBI Taxonomy" id="104663"/>
    <lineage>
        <taxon>Bacteria</taxon>
        <taxon>Pseudomonadati</taxon>
        <taxon>Bacteroidota</taxon>
        <taxon>Chitinophagia</taxon>
        <taxon>Chitinophagales</taxon>
        <taxon>Chitinophagaceae</taxon>
        <taxon>Chitinophaga</taxon>
    </lineage>
</organism>
<evidence type="ECO:0000313" key="3">
    <source>
        <dbReference type="Proteomes" id="UP000199045"/>
    </source>
</evidence>
<dbReference type="STRING" id="104663.SAMN04488121_102297"/>
<keyword evidence="1" id="KW-1133">Transmembrane helix</keyword>
<accession>A0A1G7M5S6</accession>
<dbReference type="RefSeq" id="WP_176842207.1">
    <property type="nucleotide sequence ID" value="NZ_FNBN01000002.1"/>
</dbReference>
<evidence type="ECO:0000256" key="1">
    <source>
        <dbReference type="SAM" id="Phobius"/>
    </source>
</evidence>
<dbReference type="Proteomes" id="UP000199045">
    <property type="component" value="Unassembled WGS sequence"/>
</dbReference>